<dbReference type="SUPFAM" id="SSF57196">
    <property type="entry name" value="EGF/Laminin"/>
    <property type="match status" value="1"/>
</dbReference>
<dbReference type="GO" id="GO:0048039">
    <property type="term" value="F:ubiquinone binding"/>
    <property type="evidence" value="ECO:0007669"/>
    <property type="project" value="TreeGrafter"/>
</dbReference>
<keyword evidence="10" id="KW-1015">Disulfide bond</keyword>
<dbReference type="AlphaFoldDB" id="A0A7R8V9H6"/>
<keyword evidence="3" id="KW-0813">Transport</keyword>
<dbReference type="Pfam" id="PF07645">
    <property type="entry name" value="EGF_CA"/>
    <property type="match status" value="1"/>
</dbReference>
<dbReference type="EMBL" id="OA564397">
    <property type="protein sequence ID" value="CAD7194161.1"/>
    <property type="molecule type" value="Genomic_DNA"/>
</dbReference>
<dbReference type="GO" id="GO:0046872">
    <property type="term" value="F:metal ion binding"/>
    <property type="evidence" value="ECO:0007669"/>
    <property type="project" value="UniProtKB-KW"/>
</dbReference>
<dbReference type="PANTHER" id="PTHR13337:SF2">
    <property type="entry name" value="SUCCINATE DEHYDROGENASE [UBIQUINONE] CYTOCHROME B SMALL SUBUNIT, MITOCHONDRIAL"/>
    <property type="match status" value="1"/>
</dbReference>
<gene>
    <name evidence="15" type="ORF">TDIB3V08_LOCUS592</name>
</gene>
<dbReference type="InterPro" id="IPR007992">
    <property type="entry name" value="CybS"/>
</dbReference>
<evidence type="ECO:0000256" key="4">
    <source>
        <dbReference type="ARBA" id="ARBA00022692"/>
    </source>
</evidence>
<protein>
    <recommendedName>
        <fullName evidence="14">NOTCH1 EGF-like calcium-binding domain-containing protein</fullName>
    </recommendedName>
</protein>
<evidence type="ECO:0000256" key="10">
    <source>
        <dbReference type="ARBA" id="ARBA00023157"/>
    </source>
</evidence>
<evidence type="ECO:0000256" key="5">
    <source>
        <dbReference type="ARBA" id="ARBA00022792"/>
    </source>
</evidence>
<dbReference type="Pfam" id="PF05328">
    <property type="entry name" value="CybS"/>
    <property type="match status" value="1"/>
</dbReference>
<keyword evidence="7 13" id="KW-1133">Transmembrane helix</keyword>
<comment type="similarity">
    <text evidence="2">Belongs to the CybS family.</text>
</comment>
<dbReference type="InterPro" id="IPR034804">
    <property type="entry name" value="SQR/QFR_C/D"/>
</dbReference>
<reference evidence="15" key="1">
    <citation type="submission" date="2020-11" db="EMBL/GenBank/DDBJ databases">
        <authorList>
            <person name="Tran Van P."/>
        </authorList>
    </citation>
    <scope>NUCLEOTIDE SEQUENCE</scope>
</reference>
<dbReference type="InterPro" id="IPR049883">
    <property type="entry name" value="NOTCH1_EGF-like"/>
</dbReference>
<comment type="subcellular location">
    <subcellularLocation>
        <location evidence="1">Mitochondrion inner membrane</location>
        <topology evidence="1">Multi-pass membrane protein</topology>
    </subcellularLocation>
</comment>
<evidence type="ECO:0000256" key="12">
    <source>
        <dbReference type="PIRSR" id="PIRSR607992-2"/>
    </source>
</evidence>
<feature type="domain" description="NOTCH1 EGF-like calcium-binding" evidence="14">
    <location>
        <begin position="461"/>
        <end position="502"/>
    </location>
</feature>
<evidence type="ECO:0000256" key="13">
    <source>
        <dbReference type="SAM" id="Phobius"/>
    </source>
</evidence>
<accession>A0A7R8V9H6</accession>
<keyword evidence="12" id="KW-0479">Metal-binding</keyword>
<dbReference type="GO" id="GO:0005743">
    <property type="term" value="C:mitochondrial inner membrane"/>
    <property type="evidence" value="ECO:0007669"/>
    <property type="project" value="UniProtKB-SubCell"/>
</dbReference>
<dbReference type="GO" id="GO:0020037">
    <property type="term" value="F:heme binding"/>
    <property type="evidence" value="ECO:0007669"/>
    <property type="project" value="TreeGrafter"/>
</dbReference>
<evidence type="ECO:0000256" key="2">
    <source>
        <dbReference type="ARBA" id="ARBA00007294"/>
    </source>
</evidence>
<evidence type="ECO:0000313" key="15">
    <source>
        <dbReference type="EMBL" id="CAD7194161.1"/>
    </source>
</evidence>
<dbReference type="PANTHER" id="PTHR13337">
    <property type="entry name" value="SUCCINATE DEHYDROGENASE"/>
    <property type="match status" value="1"/>
</dbReference>
<keyword evidence="12" id="KW-0408">Iron</keyword>
<keyword evidence="5" id="KW-0999">Mitochondrion inner membrane</keyword>
<feature type="binding site" description="axial binding residue" evidence="12">
    <location>
        <position position="652"/>
    </location>
    <ligand>
        <name>heme b</name>
        <dbReference type="ChEBI" id="CHEBI:60344"/>
        <note>ligand shared with SDHC</note>
    </ligand>
    <ligandPart>
        <name>Fe</name>
        <dbReference type="ChEBI" id="CHEBI:18248"/>
    </ligandPart>
</feature>
<evidence type="ECO:0000256" key="3">
    <source>
        <dbReference type="ARBA" id="ARBA00022448"/>
    </source>
</evidence>
<evidence type="ECO:0000259" key="14">
    <source>
        <dbReference type="Pfam" id="PF07645"/>
    </source>
</evidence>
<name>A0A7R8V9H6_TIMDO</name>
<evidence type="ECO:0000256" key="9">
    <source>
        <dbReference type="ARBA" id="ARBA00023136"/>
    </source>
</evidence>
<feature type="binding site" evidence="11">
    <location>
        <position position="664"/>
    </location>
    <ligand>
        <name>a ubiquinone</name>
        <dbReference type="ChEBI" id="CHEBI:16389"/>
        <note>ligand shared with IP/SDHB</note>
    </ligand>
</feature>
<dbReference type="CDD" id="cd00054">
    <property type="entry name" value="EGF_CA"/>
    <property type="match status" value="1"/>
</dbReference>
<evidence type="ECO:0000256" key="6">
    <source>
        <dbReference type="ARBA" id="ARBA00022946"/>
    </source>
</evidence>
<evidence type="ECO:0000256" key="8">
    <source>
        <dbReference type="ARBA" id="ARBA00023128"/>
    </source>
</evidence>
<keyword evidence="8" id="KW-0496">Mitochondrion</keyword>
<organism evidence="15">
    <name type="scientific">Timema douglasi</name>
    <name type="common">Walking stick</name>
    <dbReference type="NCBI Taxonomy" id="61478"/>
    <lineage>
        <taxon>Eukaryota</taxon>
        <taxon>Metazoa</taxon>
        <taxon>Ecdysozoa</taxon>
        <taxon>Arthropoda</taxon>
        <taxon>Hexapoda</taxon>
        <taxon>Insecta</taxon>
        <taxon>Pterygota</taxon>
        <taxon>Neoptera</taxon>
        <taxon>Polyneoptera</taxon>
        <taxon>Phasmatodea</taxon>
        <taxon>Timematodea</taxon>
        <taxon>Timematoidea</taxon>
        <taxon>Timematidae</taxon>
        <taxon>Timema</taxon>
    </lineage>
</organism>
<dbReference type="GO" id="GO:0006121">
    <property type="term" value="P:mitochondrial electron transport, succinate to ubiquinone"/>
    <property type="evidence" value="ECO:0007669"/>
    <property type="project" value="TreeGrafter"/>
</dbReference>
<proteinExistence type="inferred from homology"/>
<evidence type="ECO:0000256" key="11">
    <source>
        <dbReference type="PIRSR" id="PIRSR607992-1"/>
    </source>
</evidence>
<dbReference type="Gene3D" id="2.10.25.10">
    <property type="entry name" value="Laminin"/>
    <property type="match status" value="1"/>
</dbReference>
<feature type="transmembrane region" description="Helical" evidence="13">
    <location>
        <begin position="677"/>
        <end position="698"/>
    </location>
</feature>
<keyword evidence="6" id="KW-0809">Transit peptide</keyword>
<dbReference type="Gene3D" id="1.20.1300.10">
    <property type="entry name" value="Fumarate reductase/succinate dehydrogenase, transmembrane subunit"/>
    <property type="match status" value="1"/>
</dbReference>
<evidence type="ECO:0000256" key="1">
    <source>
        <dbReference type="ARBA" id="ARBA00004448"/>
    </source>
</evidence>
<keyword evidence="4 13" id="KW-0812">Transmembrane</keyword>
<sequence length="713" mass="80884">MPGMVFVVAKLLIDTSVNVAYRLTRLRKMIILLVTTLLATTPMCSQNKEDPAPLEQIILTGVADNSTGEEDTASEELLVDLQEQEWVGDAVKDIAYYLRAHKFNDFDRRWFTRADDAATKLYSKFPDPALRTLHWEVKKHCMPDFISCVQYLQEKILQAELVRKDDTVTVMVDQGWTLPHNQTQVDLVDQDCQKLYRLDWVGAQPFLGPLERFQWRTSASYFMCWYTMQEIPVLAMFQEACDNFASCLDPWYGPFNHDPRADDRLPYQCAIYSFCPDPCCPEKHYDSLNKCWDSGETNPCYQEAPEGERTCTLERRDNTDLLNIILNMWNVSCVCKLKGFEWSSRYIYNRFHSVYHWFLRLILGAPSCIPIRVLLTMSGPPFLDSRIRGLVDKVFSRVLASSNYIVRGIGNYSTPAQPCHRIRDDVVNHLVDTRRHPPLQALLLRDVIGRPPSLPILVRYINECTQGLHSCNPESESCSNTPGGYDCLCRWGYLYNQSKESCIQNELLMAAEAGQIDVPAHKKVSMALPNLLRNVAKTSICPLHKATGSILKSSSFLASRLLHNSVDLQQSLVPQQSNGVLGALKGYKGHLVYYKNARGFSTSTPALSSHDHTKLWTAERALSASLLPLFPAALLYPCQALDCALAIILVMHNHWGVEANVVDYIRPKMFGPIIPKVAIFGLYGISIATLAGLFYFIFNDVGIASFIRMFWRS</sequence>
<evidence type="ECO:0000256" key="7">
    <source>
        <dbReference type="ARBA" id="ARBA00022989"/>
    </source>
</evidence>
<dbReference type="GO" id="GO:0006099">
    <property type="term" value="P:tricarboxylic acid cycle"/>
    <property type="evidence" value="ECO:0007669"/>
    <property type="project" value="TreeGrafter"/>
</dbReference>
<keyword evidence="9 13" id="KW-0472">Membrane</keyword>